<name>A0A6J6GE66_9ZZZZ</name>
<feature type="transmembrane region" description="Helical" evidence="1">
    <location>
        <begin position="258"/>
        <end position="280"/>
    </location>
</feature>
<dbReference type="EMBL" id="CAEZTS010000289">
    <property type="protein sequence ID" value="CAB4599541.1"/>
    <property type="molecule type" value="Genomic_DNA"/>
</dbReference>
<feature type="transmembrane region" description="Helical" evidence="1">
    <location>
        <begin position="100"/>
        <end position="126"/>
    </location>
</feature>
<keyword evidence="1" id="KW-1133">Transmembrane helix</keyword>
<dbReference type="InterPro" id="IPR007404">
    <property type="entry name" value="YdjM-like"/>
</dbReference>
<feature type="transmembrane region" description="Helical" evidence="1">
    <location>
        <begin position="67"/>
        <end position="88"/>
    </location>
</feature>
<feature type="transmembrane region" description="Helical" evidence="1">
    <location>
        <begin position="25"/>
        <end position="47"/>
    </location>
</feature>
<organism evidence="2">
    <name type="scientific">freshwater metagenome</name>
    <dbReference type="NCBI Taxonomy" id="449393"/>
    <lineage>
        <taxon>unclassified sequences</taxon>
        <taxon>metagenomes</taxon>
        <taxon>ecological metagenomes</taxon>
    </lineage>
</organism>
<proteinExistence type="predicted"/>
<dbReference type="Pfam" id="PF04307">
    <property type="entry name" value="YdjM"/>
    <property type="match status" value="1"/>
</dbReference>
<sequence>MSWAAHELESYFLQEHLKHRLKTKVSYLAILLGCLLPDLFTKLPVYGLQIGDMTLIKAAEPWKYHRGWPGVGATHSLLFIVLFALLILAWKKNRAWAFGLLLGGWAHVLTDCFDSVGTMLFFPFTTQHYSTGMWAYAAQAGRYGDASAYFSSFGGVWDFLWLCLALGGPKVFTRKFFREEIVPNDSAWAWLQNRFRMSETTMLALYRAYFVYGGCRIFGWFIWARLINPERGTQTLDWSWGGPDWVDKAPDFQTADTWAGFIGQTAIGIAGVSVSMWLIWRLVGRRLWARAH</sequence>
<accession>A0A6J6GE66</accession>
<feature type="transmembrane region" description="Helical" evidence="1">
    <location>
        <begin position="204"/>
        <end position="223"/>
    </location>
</feature>
<evidence type="ECO:0000256" key="1">
    <source>
        <dbReference type="SAM" id="Phobius"/>
    </source>
</evidence>
<keyword evidence="1" id="KW-0812">Transmembrane</keyword>
<protein>
    <submittedName>
        <fullName evidence="2">Unannotated protein</fullName>
    </submittedName>
</protein>
<evidence type="ECO:0000313" key="2">
    <source>
        <dbReference type="EMBL" id="CAB4599541.1"/>
    </source>
</evidence>
<dbReference type="AlphaFoldDB" id="A0A6J6GE66"/>
<keyword evidence="1" id="KW-0472">Membrane</keyword>
<reference evidence="2" key="1">
    <citation type="submission" date="2020-05" db="EMBL/GenBank/DDBJ databases">
        <authorList>
            <person name="Chiriac C."/>
            <person name="Salcher M."/>
            <person name="Ghai R."/>
            <person name="Kavagutti S V."/>
        </authorList>
    </citation>
    <scope>NUCLEOTIDE SEQUENCE</scope>
</reference>
<feature type="transmembrane region" description="Helical" evidence="1">
    <location>
        <begin position="146"/>
        <end position="168"/>
    </location>
</feature>
<gene>
    <name evidence="2" type="ORF">UFOPK1722_02118</name>
</gene>